<dbReference type="EC" id="6.3.4.13" evidence="4 14"/>
<evidence type="ECO:0000256" key="13">
    <source>
        <dbReference type="ARBA" id="ARBA00042864"/>
    </source>
</evidence>
<gene>
    <name evidence="14 17" type="primary">purD</name>
    <name evidence="17" type="ORF">GCM10011529_19830</name>
</gene>
<dbReference type="FunFam" id="3.40.50.20:FF:000006">
    <property type="entry name" value="Phosphoribosylamine--glycine ligase, chloroplastic"/>
    <property type="match status" value="1"/>
</dbReference>
<comment type="similarity">
    <text evidence="11 14">Belongs to the GARS family.</text>
</comment>
<dbReference type="Gene3D" id="3.40.50.20">
    <property type="match status" value="1"/>
</dbReference>
<evidence type="ECO:0000259" key="16">
    <source>
        <dbReference type="PROSITE" id="PS50975"/>
    </source>
</evidence>
<dbReference type="PROSITE" id="PS00184">
    <property type="entry name" value="GARS"/>
    <property type="match status" value="1"/>
</dbReference>
<sequence>MSKFDILVLGSGGREHALCWKLRQSPSVARLVCAPGNAGIAQVAECIALDIADPAAVLAFARDGGFGLVVVGPEGPLVAGVVDALRAAGIPVFGPTAAAARLEGSKGFTKDLCIAAGIPTAAYRRFASGAEAVEYTAAHALPVVVKADGLAAGKGVVVAATHAEALAALADLPGPVVIEECMTGPEASLFVLADGETYSVWPSAQDYKRVGDGDKGPNTGGMGAISPAPLLSDALCDRAVAEIIEPTLAAMASAGTPFTGVLYAGLMLTPTGPRLIEYNVRFGDPECQVLMARLDGDLAEILLACAQGRLRQVAANWLPDPAVTIVMAANGYPGTPLSGTVIAGIDAAEAEGAIVFHAGTARDGADHIIATGGRVLAVTAIGSDSGAARARAYVAAGRIDWPGGFYRRDIGV</sequence>
<evidence type="ECO:0000256" key="7">
    <source>
        <dbReference type="ARBA" id="ARBA00022741"/>
    </source>
</evidence>
<dbReference type="AlphaFoldDB" id="A0A916ZUN4"/>
<dbReference type="RefSeq" id="WP_188762793.1">
    <property type="nucleotide sequence ID" value="NZ_BMJM01000006.1"/>
</dbReference>
<dbReference type="EMBL" id="BMJM01000006">
    <property type="protein sequence ID" value="GGE13486.1"/>
    <property type="molecule type" value="Genomic_DNA"/>
</dbReference>
<evidence type="ECO:0000256" key="10">
    <source>
        <dbReference type="ARBA" id="ARBA00023211"/>
    </source>
</evidence>
<dbReference type="GO" id="GO:0004637">
    <property type="term" value="F:phosphoribosylamine-glycine ligase activity"/>
    <property type="evidence" value="ECO:0007669"/>
    <property type="project" value="UniProtKB-UniRule"/>
</dbReference>
<evidence type="ECO:0000256" key="15">
    <source>
        <dbReference type="PROSITE-ProRule" id="PRU00409"/>
    </source>
</evidence>
<dbReference type="InterPro" id="IPR020560">
    <property type="entry name" value="PRibGlycinamide_synth_C-dom"/>
</dbReference>
<dbReference type="Gene3D" id="3.30.1490.20">
    <property type="entry name" value="ATP-grasp fold, A domain"/>
    <property type="match status" value="1"/>
</dbReference>
<comment type="cofactor">
    <cofactor evidence="1">
        <name>Mn(2+)</name>
        <dbReference type="ChEBI" id="CHEBI:29035"/>
    </cofactor>
</comment>
<evidence type="ECO:0000256" key="3">
    <source>
        <dbReference type="ARBA" id="ARBA00005174"/>
    </source>
</evidence>
<evidence type="ECO:0000313" key="18">
    <source>
        <dbReference type="Proteomes" id="UP000635071"/>
    </source>
</evidence>
<evidence type="ECO:0000256" key="9">
    <source>
        <dbReference type="ARBA" id="ARBA00022840"/>
    </source>
</evidence>
<dbReference type="Pfam" id="PF02844">
    <property type="entry name" value="GARS_N"/>
    <property type="match status" value="1"/>
</dbReference>
<dbReference type="GO" id="GO:0006189">
    <property type="term" value="P:'de novo' IMP biosynthetic process"/>
    <property type="evidence" value="ECO:0007669"/>
    <property type="project" value="UniProtKB-UniRule"/>
</dbReference>
<comment type="pathway">
    <text evidence="3 14">Purine metabolism; IMP biosynthesis via de novo pathway; N(1)-(5-phospho-D-ribosyl)glycinamide from 5-phospho-alpha-D-ribose 1-diphosphate: step 2/2.</text>
</comment>
<keyword evidence="5 14" id="KW-0436">Ligase</keyword>
<dbReference type="InterPro" id="IPR000115">
    <property type="entry name" value="PRibGlycinamide_synth"/>
</dbReference>
<evidence type="ECO:0000256" key="4">
    <source>
        <dbReference type="ARBA" id="ARBA00013255"/>
    </source>
</evidence>
<dbReference type="Pfam" id="PF01071">
    <property type="entry name" value="GARS_A"/>
    <property type="match status" value="1"/>
</dbReference>
<dbReference type="InterPro" id="IPR011054">
    <property type="entry name" value="Rudment_hybrid_motif"/>
</dbReference>
<dbReference type="SMART" id="SM01210">
    <property type="entry name" value="GARS_C"/>
    <property type="match status" value="1"/>
</dbReference>
<dbReference type="GO" id="GO:0009113">
    <property type="term" value="P:purine nucleobase biosynthetic process"/>
    <property type="evidence" value="ECO:0007669"/>
    <property type="project" value="InterPro"/>
</dbReference>
<comment type="cofactor">
    <cofactor evidence="2">
        <name>Mg(2+)</name>
        <dbReference type="ChEBI" id="CHEBI:18420"/>
    </cofactor>
</comment>
<dbReference type="SUPFAM" id="SSF56059">
    <property type="entry name" value="Glutathione synthetase ATP-binding domain-like"/>
    <property type="match status" value="1"/>
</dbReference>
<dbReference type="InterPro" id="IPR037123">
    <property type="entry name" value="PRibGlycinamide_synth_C_sf"/>
</dbReference>
<dbReference type="Proteomes" id="UP000635071">
    <property type="component" value="Unassembled WGS sequence"/>
</dbReference>
<evidence type="ECO:0000256" key="1">
    <source>
        <dbReference type="ARBA" id="ARBA00001936"/>
    </source>
</evidence>
<dbReference type="InterPro" id="IPR020559">
    <property type="entry name" value="PRibGlycinamide_synth_CS"/>
</dbReference>
<dbReference type="SUPFAM" id="SSF51246">
    <property type="entry name" value="Rudiment single hybrid motif"/>
    <property type="match status" value="1"/>
</dbReference>
<organism evidence="17 18">
    <name type="scientific">Sandarakinorhabdus glacialis</name>
    <dbReference type="NCBI Taxonomy" id="1614636"/>
    <lineage>
        <taxon>Bacteria</taxon>
        <taxon>Pseudomonadati</taxon>
        <taxon>Pseudomonadota</taxon>
        <taxon>Alphaproteobacteria</taxon>
        <taxon>Sphingomonadales</taxon>
        <taxon>Sphingosinicellaceae</taxon>
        <taxon>Sandarakinorhabdus</taxon>
    </lineage>
</organism>
<dbReference type="Pfam" id="PF02843">
    <property type="entry name" value="GARS_C"/>
    <property type="match status" value="1"/>
</dbReference>
<dbReference type="GO" id="GO:0046872">
    <property type="term" value="F:metal ion binding"/>
    <property type="evidence" value="ECO:0007669"/>
    <property type="project" value="UniProtKB-KW"/>
</dbReference>
<dbReference type="InterPro" id="IPR011761">
    <property type="entry name" value="ATP-grasp"/>
</dbReference>
<keyword evidence="8 14" id="KW-0658">Purine biosynthesis</keyword>
<evidence type="ECO:0000256" key="6">
    <source>
        <dbReference type="ARBA" id="ARBA00022723"/>
    </source>
</evidence>
<dbReference type="PANTHER" id="PTHR43472">
    <property type="entry name" value="PHOSPHORIBOSYLAMINE--GLYCINE LIGASE"/>
    <property type="match status" value="1"/>
</dbReference>
<dbReference type="InterPro" id="IPR013815">
    <property type="entry name" value="ATP_grasp_subdomain_1"/>
</dbReference>
<dbReference type="NCBIfam" id="TIGR00877">
    <property type="entry name" value="purD"/>
    <property type="match status" value="1"/>
</dbReference>
<dbReference type="Gene3D" id="3.30.470.20">
    <property type="entry name" value="ATP-grasp fold, B domain"/>
    <property type="match status" value="1"/>
</dbReference>
<dbReference type="PROSITE" id="PS50975">
    <property type="entry name" value="ATP_GRASP"/>
    <property type="match status" value="1"/>
</dbReference>
<comment type="catalytic activity">
    <reaction evidence="14">
        <text>5-phospho-beta-D-ribosylamine + glycine + ATP = N(1)-(5-phospho-beta-D-ribosyl)glycinamide + ADP + phosphate + H(+)</text>
        <dbReference type="Rhea" id="RHEA:17453"/>
        <dbReference type="ChEBI" id="CHEBI:15378"/>
        <dbReference type="ChEBI" id="CHEBI:30616"/>
        <dbReference type="ChEBI" id="CHEBI:43474"/>
        <dbReference type="ChEBI" id="CHEBI:57305"/>
        <dbReference type="ChEBI" id="CHEBI:58681"/>
        <dbReference type="ChEBI" id="CHEBI:143788"/>
        <dbReference type="ChEBI" id="CHEBI:456216"/>
        <dbReference type="EC" id="6.3.4.13"/>
    </reaction>
</comment>
<name>A0A916ZUN4_9SPHN</name>
<evidence type="ECO:0000256" key="8">
    <source>
        <dbReference type="ARBA" id="ARBA00022755"/>
    </source>
</evidence>
<keyword evidence="10" id="KW-0464">Manganese</keyword>
<reference evidence="17" key="1">
    <citation type="journal article" date="2014" name="Int. J. Syst. Evol. Microbiol.">
        <title>Complete genome sequence of Corynebacterium casei LMG S-19264T (=DSM 44701T), isolated from a smear-ripened cheese.</title>
        <authorList>
            <consortium name="US DOE Joint Genome Institute (JGI-PGF)"/>
            <person name="Walter F."/>
            <person name="Albersmeier A."/>
            <person name="Kalinowski J."/>
            <person name="Ruckert C."/>
        </authorList>
    </citation>
    <scope>NUCLEOTIDE SEQUENCE</scope>
    <source>
        <strain evidence="17">CGMCC 1.15519</strain>
    </source>
</reference>
<protein>
    <recommendedName>
        <fullName evidence="4 14">Phosphoribosylamine--glycine ligase</fullName>
        <ecNumber evidence="4 14">6.3.4.13</ecNumber>
    </recommendedName>
    <alternativeName>
        <fullName evidence="14">GARS</fullName>
    </alternativeName>
    <alternativeName>
        <fullName evidence="12 14">Glycinamide ribonucleotide synthetase</fullName>
    </alternativeName>
    <alternativeName>
        <fullName evidence="13 14">Phosphoribosylglycinamide synthetase</fullName>
    </alternativeName>
</protein>
<dbReference type="InterPro" id="IPR016185">
    <property type="entry name" value="PreATP-grasp_dom_sf"/>
</dbReference>
<evidence type="ECO:0000313" key="17">
    <source>
        <dbReference type="EMBL" id="GGE13486.1"/>
    </source>
</evidence>
<dbReference type="InterPro" id="IPR020561">
    <property type="entry name" value="PRibGlycinamid_synth_ATP-grasp"/>
</dbReference>
<evidence type="ECO:0000256" key="11">
    <source>
        <dbReference type="ARBA" id="ARBA00038345"/>
    </source>
</evidence>
<dbReference type="InterPro" id="IPR020562">
    <property type="entry name" value="PRibGlycinamide_synth_N"/>
</dbReference>
<comment type="caution">
    <text evidence="17">The sequence shown here is derived from an EMBL/GenBank/DDBJ whole genome shotgun (WGS) entry which is preliminary data.</text>
</comment>
<keyword evidence="18" id="KW-1185">Reference proteome</keyword>
<reference evidence="17" key="2">
    <citation type="submission" date="2020-09" db="EMBL/GenBank/DDBJ databases">
        <authorList>
            <person name="Sun Q."/>
            <person name="Zhou Y."/>
        </authorList>
    </citation>
    <scope>NUCLEOTIDE SEQUENCE</scope>
    <source>
        <strain evidence="17">CGMCC 1.15519</strain>
    </source>
</reference>
<evidence type="ECO:0000256" key="12">
    <source>
        <dbReference type="ARBA" id="ARBA00042242"/>
    </source>
</evidence>
<dbReference type="SUPFAM" id="SSF52440">
    <property type="entry name" value="PreATP-grasp domain"/>
    <property type="match status" value="1"/>
</dbReference>
<dbReference type="PANTHER" id="PTHR43472:SF1">
    <property type="entry name" value="PHOSPHORIBOSYLAMINE--GLYCINE LIGASE, CHLOROPLASTIC"/>
    <property type="match status" value="1"/>
</dbReference>
<keyword evidence="6" id="KW-0479">Metal-binding</keyword>
<evidence type="ECO:0000256" key="14">
    <source>
        <dbReference type="HAMAP-Rule" id="MF_00138"/>
    </source>
</evidence>
<dbReference type="HAMAP" id="MF_00138">
    <property type="entry name" value="GARS"/>
    <property type="match status" value="1"/>
</dbReference>
<dbReference type="SMART" id="SM01209">
    <property type="entry name" value="GARS_A"/>
    <property type="match status" value="1"/>
</dbReference>
<dbReference type="Gene3D" id="3.90.600.10">
    <property type="entry name" value="Phosphoribosylglycinamide synthetase, C-terminal domain"/>
    <property type="match status" value="1"/>
</dbReference>
<accession>A0A916ZUN4</accession>
<proteinExistence type="inferred from homology"/>
<evidence type="ECO:0000256" key="5">
    <source>
        <dbReference type="ARBA" id="ARBA00022598"/>
    </source>
</evidence>
<dbReference type="GO" id="GO:0005524">
    <property type="term" value="F:ATP binding"/>
    <property type="evidence" value="ECO:0007669"/>
    <property type="project" value="UniProtKB-UniRule"/>
</dbReference>
<keyword evidence="7 15" id="KW-0547">Nucleotide-binding</keyword>
<keyword evidence="9 15" id="KW-0067">ATP-binding</keyword>
<feature type="domain" description="ATP-grasp" evidence="16">
    <location>
        <begin position="110"/>
        <end position="307"/>
    </location>
</feature>
<evidence type="ECO:0000256" key="2">
    <source>
        <dbReference type="ARBA" id="ARBA00001946"/>
    </source>
</evidence>